<evidence type="ECO:0000313" key="14">
    <source>
        <dbReference type="Proteomes" id="UP000247409"/>
    </source>
</evidence>
<comment type="caution">
    <text evidence="13">The sequence shown here is derived from an EMBL/GenBank/DDBJ whole genome shotgun (WGS) entry which is preliminary data.</text>
</comment>
<dbReference type="AlphaFoldDB" id="A0A2V3IQX8"/>
<dbReference type="FunFam" id="1.10.10.10:FF:000020">
    <property type="entry name" value="SWI/SNF complex subunit SMARCC2 isoform c"/>
    <property type="match status" value="1"/>
</dbReference>
<dbReference type="InterPro" id="IPR036388">
    <property type="entry name" value="WH-like_DNA-bd_sf"/>
</dbReference>
<dbReference type="Gene3D" id="1.10.10.60">
    <property type="entry name" value="Homeodomain-like"/>
    <property type="match status" value="1"/>
</dbReference>
<dbReference type="InterPro" id="IPR009057">
    <property type="entry name" value="Homeodomain-like_sf"/>
</dbReference>
<dbReference type="InterPro" id="IPR017884">
    <property type="entry name" value="SANT_dom"/>
</dbReference>
<keyword evidence="3" id="KW-0862">Zinc</keyword>
<feature type="compositionally biased region" description="Basic and acidic residues" evidence="8">
    <location>
        <begin position="334"/>
        <end position="351"/>
    </location>
</feature>
<feature type="domain" description="SANT" evidence="11">
    <location>
        <begin position="926"/>
        <end position="977"/>
    </location>
</feature>
<proteinExistence type="predicted"/>
<gene>
    <name evidence="13" type="ORF">BWQ96_06672</name>
</gene>
<evidence type="ECO:0000259" key="12">
    <source>
        <dbReference type="PROSITE" id="PS52032"/>
    </source>
</evidence>
<reference evidence="13 14" key="1">
    <citation type="journal article" date="2018" name="Mol. Biol. Evol.">
        <title>Analysis of the draft genome of the red seaweed Gracilariopsis chorda provides insights into genome size evolution in Rhodophyta.</title>
        <authorList>
            <person name="Lee J."/>
            <person name="Yang E.C."/>
            <person name="Graf L."/>
            <person name="Yang J.H."/>
            <person name="Qiu H."/>
            <person name="Zel Zion U."/>
            <person name="Chan C.X."/>
            <person name="Stephens T.G."/>
            <person name="Weber A.P.M."/>
            <person name="Boo G.H."/>
            <person name="Boo S.M."/>
            <person name="Kim K.M."/>
            <person name="Shin Y."/>
            <person name="Jung M."/>
            <person name="Lee S.J."/>
            <person name="Yim H.S."/>
            <person name="Lee J.H."/>
            <person name="Bhattacharya D."/>
            <person name="Yoon H.S."/>
        </authorList>
    </citation>
    <scope>NUCLEOTIDE SEQUENCE [LARGE SCALE GENOMIC DNA]</scope>
    <source>
        <strain evidence="13 14">SKKU-2015</strain>
        <tissue evidence="13">Whole body</tissue>
    </source>
</reference>
<dbReference type="InterPro" id="IPR036420">
    <property type="entry name" value="BRCT_dom_sf"/>
</dbReference>
<evidence type="ECO:0000259" key="10">
    <source>
        <dbReference type="PROSITE" id="PS50934"/>
    </source>
</evidence>
<dbReference type="InterPro" id="IPR001005">
    <property type="entry name" value="SANT/Myb"/>
</dbReference>
<dbReference type="SUPFAM" id="SSF46689">
    <property type="entry name" value="Homeodomain-like"/>
    <property type="match status" value="2"/>
</dbReference>
<dbReference type="InterPro" id="IPR049898">
    <property type="entry name" value="MARR_BRCT_CHROMO"/>
</dbReference>
<organism evidence="13 14">
    <name type="scientific">Gracilariopsis chorda</name>
    <dbReference type="NCBI Taxonomy" id="448386"/>
    <lineage>
        <taxon>Eukaryota</taxon>
        <taxon>Rhodophyta</taxon>
        <taxon>Florideophyceae</taxon>
        <taxon>Rhodymeniophycidae</taxon>
        <taxon>Gracilariales</taxon>
        <taxon>Gracilariaceae</taxon>
        <taxon>Gracilariopsis</taxon>
    </lineage>
</organism>
<dbReference type="Pfam" id="PF04433">
    <property type="entry name" value="SWIRM"/>
    <property type="match status" value="1"/>
</dbReference>
<evidence type="ECO:0000256" key="6">
    <source>
        <dbReference type="ARBA" id="ARBA00023163"/>
    </source>
</evidence>
<dbReference type="InterPro" id="IPR043145">
    <property type="entry name" value="Znf_ZZ_sf"/>
</dbReference>
<accession>A0A2V3IQX8</accession>
<evidence type="ECO:0000256" key="7">
    <source>
        <dbReference type="ARBA" id="ARBA00023242"/>
    </source>
</evidence>
<evidence type="ECO:0000313" key="13">
    <source>
        <dbReference type="EMBL" id="PXF43560.1"/>
    </source>
</evidence>
<dbReference type="PANTHER" id="PTHR12802">
    <property type="entry name" value="SWI/SNF COMPLEX-RELATED"/>
    <property type="match status" value="1"/>
</dbReference>
<feature type="compositionally biased region" description="Basic and acidic residues" evidence="8">
    <location>
        <begin position="306"/>
        <end position="319"/>
    </location>
</feature>
<dbReference type="EMBL" id="NBIV01000119">
    <property type="protein sequence ID" value="PXF43560.1"/>
    <property type="molecule type" value="Genomic_DNA"/>
</dbReference>
<sequence length="1143" mass="127152">MSSVNTKSGSHTARIKSTYLDSGNYEEQHVQKKFQPICDTMHSRSEQELGFEPSDITARSLALLAGQLRAFVEITLGRDADPSTRTITKFPHKFFIDYRPEGALYVILRACLNFKYLHGLRRFEFTNPDRRSSNFDLLLRIEKSLKEAHMLPVVKVFFVRAIPASSQPALRAIVQKRGTVVSSASSATHIVYPDPTGTTVAETTGTDYCRPLELKEDIALVHWWYHPDSYDSWISRADVDGEPEQAEDHASPWHVQRRWLEDTDMFNEWMNEADYEIPLEKRIEVIPPPKGENARATNTTTVPGKDTQRETNTEKPDKPIKKRKRMASSVSTKMQKDSVSEHEYRPAKPEDSAQSNSSNESDEVPTPRRSRKGADQRDRKSKDDQIRRSNEASGGHQRKRARLSEESRRTSAKTKSVKLRLSLKAPPERSKNRTKESRIRTSSKNERREASADSRGGTLKVRIPAAGRISAMTASKGSQKAHGKDDEDGMSISSADEMPIASRMEGVGKRRSERKEKKDQRGGDGNKSEGGIVSKPDQNGMAGEEEGVEQRRPFSRRKSRKKERIQQMRLAGVTAVEDALPIPEGELPRIRNISNEGVDQDTLKTRKPRGQVSGNISDSGMAKAEESKKDGEEKEKGQSSGAVKDENRMDIDEKAANGRAMAISEKMLTDASNVPPSAADLVESLPNVTIRMPAHSRWFRTDAIHDIEKRSLPEFFNNRTESKTPLVYKKYRDFMIDVWRQNPEKYLTATAVRRHLAGDVCAILRVHAFLEHWGLINFGTEPESKPHLNSSMRSRYSRPKPIFLDGHVRDQVNGVPRLLFFDEPRLSKRENGPVSLQKAIKQVKEKNMRERAGSSVLSRRELYATAAATKYECDMCDADCSKMRYHCVSGADMELCPNCFANGRYPETLTARDFEQLTSVLGSEAHDGSVWSEAEVLLLLEGLEKYGDDWNQVAEHVGTKSNEQCVLQFLRMPIEDSFLGDQLGKWEVRGDEEGAVDVRQEGEFDGKHKFGGAMLPFADTANPILAQVAFLAASVSPEVAAAAAQAALQEIMSECGGKSIAGGDMSQTGQAKALMQESNRRRAEVGQDGGHGKAGASNDEGSNLANLPRTKLDAVAVEGAAAVGLGAAATKARKTGGRGNERD</sequence>
<keyword evidence="4" id="KW-0805">Transcription regulation</keyword>
<dbReference type="GO" id="GO:0003677">
    <property type="term" value="F:DNA binding"/>
    <property type="evidence" value="ECO:0007669"/>
    <property type="project" value="UniProtKB-KW"/>
</dbReference>
<keyword evidence="6" id="KW-0804">Transcription</keyword>
<name>A0A2V3IQX8_9FLOR</name>
<dbReference type="SUPFAM" id="SSF52113">
    <property type="entry name" value="BRCT domain"/>
    <property type="match status" value="1"/>
</dbReference>
<keyword evidence="14" id="KW-1185">Reference proteome</keyword>
<keyword evidence="2" id="KW-0863">Zinc-finger</keyword>
<feature type="compositionally biased region" description="Basic and acidic residues" evidence="8">
    <location>
        <begin position="623"/>
        <end position="649"/>
    </location>
</feature>
<dbReference type="InterPro" id="IPR007526">
    <property type="entry name" value="SWIRM"/>
</dbReference>
<feature type="compositionally biased region" description="Basic and acidic residues" evidence="8">
    <location>
        <begin position="372"/>
        <end position="390"/>
    </location>
</feature>
<feature type="domain" description="SWIRM" evidence="10">
    <location>
        <begin position="690"/>
        <end position="787"/>
    </location>
</feature>
<evidence type="ECO:0000259" key="9">
    <source>
        <dbReference type="PROSITE" id="PS50090"/>
    </source>
</evidence>
<dbReference type="SUPFAM" id="SSF57850">
    <property type="entry name" value="RING/U-box"/>
    <property type="match status" value="1"/>
</dbReference>
<evidence type="ECO:0000256" key="1">
    <source>
        <dbReference type="ARBA" id="ARBA00022723"/>
    </source>
</evidence>
<dbReference type="PROSITE" id="PS51293">
    <property type="entry name" value="SANT"/>
    <property type="match status" value="1"/>
</dbReference>
<keyword evidence="5" id="KW-0238">DNA-binding</keyword>
<dbReference type="PROSITE" id="PS50934">
    <property type="entry name" value="SWIRM"/>
    <property type="match status" value="1"/>
</dbReference>
<dbReference type="InterPro" id="IPR032450">
    <property type="entry name" value="SMARCC_N"/>
</dbReference>
<dbReference type="STRING" id="448386.A0A2V3IQX8"/>
<evidence type="ECO:0000256" key="2">
    <source>
        <dbReference type="ARBA" id="ARBA00022771"/>
    </source>
</evidence>
<dbReference type="FunFam" id="1.10.10.60:FF:000014">
    <property type="entry name" value="SWI/SNF complex subunit SMARCC2 isoform C"/>
    <property type="match status" value="1"/>
</dbReference>
<evidence type="ECO:0000259" key="11">
    <source>
        <dbReference type="PROSITE" id="PS51293"/>
    </source>
</evidence>
<dbReference type="Gene3D" id="1.10.10.10">
    <property type="entry name" value="Winged helix-like DNA-binding domain superfamily/Winged helix DNA-binding domain"/>
    <property type="match status" value="1"/>
</dbReference>
<evidence type="ECO:0000256" key="5">
    <source>
        <dbReference type="ARBA" id="ARBA00023125"/>
    </source>
</evidence>
<keyword evidence="1" id="KW-0479">Metal-binding</keyword>
<dbReference type="PANTHER" id="PTHR12802:SF41">
    <property type="entry name" value="BRAHMA ASSOCIATED PROTEIN 155 KDA"/>
    <property type="match status" value="1"/>
</dbReference>
<dbReference type="OrthoDB" id="2682at2759"/>
<evidence type="ECO:0000256" key="4">
    <source>
        <dbReference type="ARBA" id="ARBA00023015"/>
    </source>
</evidence>
<evidence type="ECO:0000256" key="3">
    <source>
        <dbReference type="ARBA" id="ARBA00022833"/>
    </source>
</evidence>
<dbReference type="Pfam" id="PF16496">
    <property type="entry name" value="SWIRM-assoc_2"/>
    <property type="match status" value="1"/>
</dbReference>
<dbReference type="PROSITE" id="PS50090">
    <property type="entry name" value="MYB_LIKE"/>
    <property type="match status" value="1"/>
</dbReference>
<protein>
    <submittedName>
        <fullName evidence="13">SWI/SNF and RSC complexes subunit ssr2</fullName>
    </submittedName>
</protein>
<feature type="compositionally biased region" description="Basic and acidic residues" evidence="8">
    <location>
        <begin position="506"/>
        <end position="527"/>
    </location>
</feature>
<keyword evidence="7" id="KW-0539">Nucleus</keyword>
<feature type="domain" description="Myb-like" evidence="9">
    <location>
        <begin position="931"/>
        <end position="973"/>
    </location>
</feature>
<dbReference type="GO" id="GO:0005634">
    <property type="term" value="C:nucleus"/>
    <property type="evidence" value="ECO:0007669"/>
    <property type="project" value="UniProtKB-ARBA"/>
</dbReference>
<dbReference type="Pfam" id="PF00249">
    <property type="entry name" value="Myb_DNA-binding"/>
    <property type="match status" value="1"/>
</dbReference>
<feature type="domain" description="Chromo" evidence="12">
    <location>
        <begin position="1"/>
        <end position="296"/>
    </location>
</feature>
<dbReference type="Pfam" id="PF00569">
    <property type="entry name" value="ZZ"/>
    <property type="match status" value="1"/>
</dbReference>
<dbReference type="GO" id="GO:0008270">
    <property type="term" value="F:zinc ion binding"/>
    <property type="evidence" value="ECO:0007669"/>
    <property type="project" value="UniProtKB-KW"/>
</dbReference>
<feature type="region of interest" description="Disordered" evidence="8">
    <location>
        <begin position="286"/>
        <end position="649"/>
    </location>
</feature>
<feature type="region of interest" description="Disordered" evidence="8">
    <location>
        <begin position="1069"/>
        <end position="1105"/>
    </location>
</feature>
<dbReference type="Gene3D" id="3.30.60.90">
    <property type="match status" value="1"/>
</dbReference>
<feature type="compositionally biased region" description="Basic and acidic residues" evidence="8">
    <location>
        <begin position="426"/>
        <end position="452"/>
    </location>
</feature>
<feature type="compositionally biased region" description="Basic residues" evidence="8">
    <location>
        <begin position="553"/>
        <end position="563"/>
    </location>
</feature>
<dbReference type="InterPro" id="IPR000433">
    <property type="entry name" value="Znf_ZZ"/>
</dbReference>
<dbReference type="PROSITE" id="PS52032">
    <property type="entry name" value="MARR_BRCT_CHROMO"/>
    <property type="match status" value="1"/>
</dbReference>
<evidence type="ECO:0000256" key="8">
    <source>
        <dbReference type="SAM" id="MobiDB-lite"/>
    </source>
</evidence>
<dbReference type="SMART" id="SM00717">
    <property type="entry name" value="SANT"/>
    <property type="match status" value="1"/>
</dbReference>
<dbReference type="CDD" id="cd00167">
    <property type="entry name" value="SANT"/>
    <property type="match status" value="1"/>
</dbReference>
<dbReference type="Proteomes" id="UP000247409">
    <property type="component" value="Unassembled WGS sequence"/>
</dbReference>